<sequence>MGSLIDKKTKDAIDGLNKIAVLLDKEETRQIKDSMDKKKNTWSASDYVATALTLTNQTIRKLDESRIMTKTDLQKAIEKLKLVTTIRQTRFRLELINECIEIIQQADTAHSKMAENYLELTTKIAKVREWADNNLPANSSLFDILNGDKIWK</sequence>
<evidence type="ECO:0000313" key="1">
    <source>
        <dbReference type="EMBL" id="QJI02247.1"/>
    </source>
</evidence>
<gene>
    <name evidence="1" type="ORF">TM448B03016_0004</name>
</gene>
<protein>
    <submittedName>
        <fullName evidence="1">Uncharacterized protein</fullName>
    </submittedName>
</protein>
<dbReference type="EMBL" id="MT144986">
    <property type="protein sequence ID" value="QJI02247.1"/>
    <property type="molecule type" value="Genomic_DNA"/>
</dbReference>
<name>A0A6M3XWI6_9ZZZZ</name>
<dbReference type="AlphaFoldDB" id="A0A6M3XWI6"/>
<reference evidence="1" key="1">
    <citation type="submission" date="2020-03" db="EMBL/GenBank/DDBJ databases">
        <title>The deep terrestrial virosphere.</title>
        <authorList>
            <person name="Holmfeldt K."/>
            <person name="Nilsson E."/>
            <person name="Simone D."/>
            <person name="Lopez-Fernandez M."/>
            <person name="Wu X."/>
            <person name="de Brujin I."/>
            <person name="Lundin D."/>
            <person name="Andersson A."/>
            <person name="Bertilsson S."/>
            <person name="Dopson M."/>
        </authorList>
    </citation>
    <scope>NUCLEOTIDE SEQUENCE</scope>
    <source>
        <strain evidence="1">TM448B03016</strain>
    </source>
</reference>
<proteinExistence type="predicted"/>
<accession>A0A6M3XWI6</accession>
<organism evidence="1">
    <name type="scientific">viral metagenome</name>
    <dbReference type="NCBI Taxonomy" id="1070528"/>
    <lineage>
        <taxon>unclassified sequences</taxon>
        <taxon>metagenomes</taxon>
        <taxon>organismal metagenomes</taxon>
    </lineage>
</organism>